<comment type="caution">
    <text evidence="3">The sequence shown here is derived from an EMBL/GenBank/DDBJ whole genome shotgun (WGS) entry which is preliminary data.</text>
</comment>
<dbReference type="SMART" id="SM00530">
    <property type="entry name" value="HTH_XRE"/>
    <property type="match status" value="1"/>
</dbReference>
<dbReference type="Pfam" id="PF01381">
    <property type="entry name" value="HTH_3"/>
    <property type="match status" value="1"/>
</dbReference>
<dbReference type="SUPFAM" id="SSF47413">
    <property type="entry name" value="lambda repressor-like DNA-binding domains"/>
    <property type="match status" value="1"/>
</dbReference>
<dbReference type="InterPro" id="IPR010982">
    <property type="entry name" value="Lambda_DNA-bd_dom_sf"/>
</dbReference>
<protein>
    <submittedName>
        <fullName evidence="3">Helix-turn-helix domain-containing protein</fullName>
    </submittedName>
</protein>
<accession>A0ABW1UW91</accession>
<keyword evidence="1" id="KW-0238">DNA-binding</keyword>
<dbReference type="PANTHER" id="PTHR46558">
    <property type="entry name" value="TRACRIPTIONAL REGULATORY PROTEIN-RELATED-RELATED"/>
    <property type="match status" value="1"/>
</dbReference>
<evidence type="ECO:0000259" key="2">
    <source>
        <dbReference type="PROSITE" id="PS50943"/>
    </source>
</evidence>
<name>A0ABW1UW91_9LACO</name>
<dbReference type="Gene3D" id="1.10.260.40">
    <property type="entry name" value="lambda repressor-like DNA-binding domains"/>
    <property type="match status" value="1"/>
</dbReference>
<dbReference type="PANTHER" id="PTHR46558:SF11">
    <property type="entry name" value="HTH-TYPE TRANSCRIPTIONAL REGULATOR XRE"/>
    <property type="match status" value="1"/>
</dbReference>
<dbReference type="EMBL" id="JBHSSN010000015">
    <property type="protein sequence ID" value="MFC6324001.1"/>
    <property type="molecule type" value="Genomic_DNA"/>
</dbReference>
<keyword evidence="4" id="KW-1185">Reference proteome</keyword>
<evidence type="ECO:0000313" key="4">
    <source>
        <dbReference type="Proteomes" id="UP001596186"/>
    </source>
</evidence>
<evidence type="ECO:0000313" key="3">
    <source>
        <dbReference type="EMBL" id="MFC6324001.1"/>
    </source>
</evidence>
<gene>
    <name evidence="3" type="ORF">ACFP1F_09645</name>
</gene>
<reference evidence="4" key="1">
    <citation type="journal article" date="2019" name="Int. J. Syst. Evol. Microbiol.">
        <title>The Global Catalogue of Microorganisms (GCM) 10K type strain sequencing project: providing services to taxonomists for standard genome sequencing and annotation.</title>
        <authorList>
            <consortium name="The Broad Institute Genomics Platform"/>
            <consortium name="The Broad Institute Genome Sequencing Center for Infectious Disease"/>
            <person name="Wu L."/>
            <person name="Ma J."/>
        </authorList>
    </citation>
    <scope>NUCLEOTIDE SEQUENCE [LARGE SCALE GENOMIC DNA]</scope>
    <source>
        <strain evidence="4">CCM 8895</strain>
    </source>
</reference>
<dbReference type="Proteomes" id="UP001596186">
    <property type="component" value="Unassembled WGS sequence"/>
</dbReference>
<evidence type="ECO:0000256" key="1">
    <source>
        <dbReference type="ARBA" id="ARBA00023125"/>
    </source>
</evidence>
<proteinExistence type="predicted"/>
<dbReference type="RefSeq" id="WP_125593019.1">
    <property type="nucleotide sequence ID" value="NZ_JBHSSN010000015.1"/>
</dbReference>
<feature type="domain" description="HTH cro/C1-type" evidence="2">
    <location>
        <begin position="7"/>
        <end position="61"/>
    </location>
</feature>
<organism evidence="3 4">
    <name type="scientific">Companilactobacillus baiquanensis</name>
    <dbReference type="NCBI Taxonomy" id="2486005"/>
    <lineage>
        <taxon>Bacteria</taxon>
        <taxon>Bacillati</taxon>
        <taxon>Bacillota</taxon>
        <taxon>Bacilli</taxon>
        <taxon>Lactobacillales</taxon>
        <taxon>Lactobacillaceae</taxon>
        <taxon>Companilactobacillus</taxon>
    </lineage>
</organism>
<dbReference type="InterPro" id="IPR001387">
    <property type="entry name" value="Cro/C1-type_HTH"/>
</dbReference>
<dbReference type="PROSITE" id="PS50943">
    <property type="entry name" value="HTH_CROC1"/>
    <property type="match status" value="1"/>
</dbReference>
<dbReference type="CDD" id="cd00093">
    <property type="entry name" value="HTH_XRE"/>
    <property type="match status" value="1"/>
</dbReference>
<sequence length="104" mass="12194">MTTGQRIAKLRVRKNLSQPQLADILHVSQSTVAMWESNRRNVSNDDLKKLSKYFKVSTDYLLGNNEEPELLANHLDINYKDLSDDQKKQVKNFIKFLRDQNEEN</sequence>